<dbReference type="AlphaFoldDB" id="A0A914W892"/>
<evidence type="ECO:0000256" key="2">
    <source>
        <dbReference type="ARBA" id="ARBA00022692"/>
    </source>
</evidence>
<feature type="transmembrane region" description="Helical" evidence="5">
    <location>
        <begin position="136"/>
        <end position="157"/>
    </location>
</feature>
<evidence type="ECO:0000313" key="8">
    <source>
        <dbReference type="WBParaSite" id="PSAMB.scaffold3232size19175.g20745.t1"/>
    </source>
</evidence>
<evidence type="ECO:0000313" key="7">
    <source>
        <dbReference type="Proteomes" id="UP000887566"/>
    </source>
</evidence>
<evidence type="ECO:0000256" key="1">
    <source>
        <dbReference type="ARBA" id="ARBA00004370"/>
    </source>
</evidence>
<feature type="transmembrane region" description="Helical" evidence="5">
    <location>
        <begin position="186"/>
        <end position="205"/>
    </location>
</feature>
<accession>A0A914W892</accession>
<evidence type="ECO:0000256" key="5">
    <source>
        <dbReference type="SAM" id="Phobius"/>
    </source>
</evidence>
<keyword evidence="3 5" id="KW-1133">Transmembrane helix</keyword>
<dbReference type="InterPro" id="IPR047130">
    <property type="entry name" value="7TM_GPCR_Srsx_nematod"/>
</dbReference>
<comment type="subcellular location">
    <subcellularLocation>
        <location evidence="1">Membrane</location>
    </subcellularLocation>
</comment>
<dbReference type="Proteomes" id="UP000887566">
    <property type="component" value="Unplaced"/>
</dbReference>
<feature type="domain" description="G-protein coupled receptors family 1 profile" evidence="6">
    <location>
        <begin position="30"/>
        <end position="265"/>
    </location>
</feature>
<dbReference type="WBParaSite" id="PSAMB.scaffold3232size19175.g20745.t1">
    <property type="protein sequence ID" value="PSAMB.scaffold3232size19175.g20745.t1"/>
    <property type="gene ID" value="PSAMB.scaffold3232size19175.g20745"/>
</dbReference>
<feature type="transmembrane region" description="Helical" evidence="5">
    <location>
        <begin position="93"/>
        <end position="115"/>
    </location>
</feature>
<feature type="transmembrane region" description="Helical" evidence="5">
    <location>
        <begin position="17"/>
        <end position="39"/>
    </location>
</feature>
<reference evidence="8" key="1">
    <citation type="submission" date="2022-11" db="UniProtKB">
        <authorList>
            <consortium name="WormBaseParasite"/>
        </authorList>
    </citation>
    <scope>IDENTIFICATION</scope>
</reference>
<proteinExistence type="predicted"/>
<dbReference type="InterPro" id="IPR017452">
    <property type="entry name" value="GPCR_Rhodpsn_7TM"/>
</dbReference>
<organism evidence="7 8">
    <name type="scientific">Plectus sambesii</name>
    <dbReference type="NCBI Taxonomy" id="2011161"/>
    <lineage>
        <taxon>Eukaryota</taxon>
        <taxon>Metazoa</taxon>
        <taxon>Ecdysozoa</taxon>
        <taxon>Nematoda</taxon>
        <taxon>Chromadorea</taxon>
        <taxon>Plectida</taxon>
        <taxon>Plectina</taxon>
        <taxon>Plectoidea</taxon>
        <taxon>Plectidae</taxon>
        <taxon>Plectus</taxon>
    </lineage>
</organism>
<feature type="transmembrane region" description="Helical" evidence="5">
    <location>
        <begin position="51"/>
        <end position="73"/>
    </location>
</feature>
<keyword evidence="4 5" id="KW-0472">Membrane</keyword>
<dbReference type="Gene3D" id="1.20.1070.10">
    <property type="entry name" value="Rhodopsin 7-helix transmembrane proteins"/>
    <property type="match status" value="1"/>
</dbReference>
<dbReference type="GO" id="GO:0016020">
    <property type="term" value="C:membrane"/>
    <property type="evidence" value="ECO:0007669"/>
    <property type="project" value="UniProtKB-SubCell"/>
</dbReference>
<dbReference type="PROSITE" id="PS50262">
    <property type="entry name" value="G_PROTEIN_RECEP_F1_2"/>
    <property type="match status" value="1"/>
</dbReference>
<protein>
    <submittedName>
        <fullName evidence="8">G-protein coupled receptors family 1 profile domain-containing protein</fullName>
    </submittedName>
</protein>
<keyword evidence="2 5" id="KW-0812">Transmembrane</keyword>
<dbReference type="PANTHER" id="PTHR23360">
    <property type="entry name" value="G-PROTEIN COUPLED RECEPTORS FAMILY 1 PROFILE DOMAIN-CONTAINING PROTEIN-RELATED"/>
    <property type="match status" value="1"/>
</dbReference>
<keyword evidence="7" id="KW-1185">Reference proteome</keyword>
<sequence>MALLQGDIDSDALLIKYSLYIVMGVLAGSVNISVAIALWRSPSLRRRKEYVVIGGLALADGLDGLATAMAGMYRVVGINLRFATDCVPVVSCMVLPQTILLHWAGVAAAFMLLAVSADRLFAVLFPMTYFRSGVSYATRLVLAVVILSFFHLSAAWIEPLLNHHKTLRAICDTAALSPVYYVYSKYATATMSFASVLVYGVVVRLLSRLCTLFLDTIPRLFGLYLYNSVLNDPDAVVYGANLAPYFLLLKHFNAFANFLLLVCRH</sequence>
<evidence type="ECO:0000256" key="4">
    <source>
        <dbReference type="ARBA" id="ARBA00023136"/>
    </source>
</evidence>
<dbReference type="SUPFAM" id="SSF81321">
    <property type="entry name" value="Family A G protein-coupled receptor-like"/>
    <property type="match status" value="1"/>
</dbReference>
<evidence type="ECO:0000256" key="3">
    <source>
        <dbReference type="ARBA" id="ARBA00022989"/>
    </source>
</evidence>
<name>A0A914W892_9BILA</name>
<dbReference type="PANTHER" id="PTHR23360:SF29">
    <property type="entry name" value="G_PROTEIN_RECEP_F1_2 DOMAIN-CONTAINING PROTEIN"/>
    <property type="match status" value="1"/>
</dbReference>
<evidence type="ECO:0000259" key="6">
    <source>
        <dbReference type="PROSITE" id="PS50262"/>
    </source>
</evidence>